<proteinExistence type="predicted"/>
<dbReference type="EMBL" id="CM047899">
    <property type="protein sequence ID" value="KAJ0102028.1"/>
    <property type="molecule type" value="Genomic_DNA"/>
</dbReference>
<name>A0ACC1BST0_9ROSI</name>
<organism evidence="1 2">
    <name type="scientific">Pistacia atlantica</name>
    <dbReference type="NCBI Taxonomy" id="434234"/>
    <lineage>
        <taxon>Eukaryota</taxon>
        <taxon>Viridiplantae</taxon>
        <taxon>Streptophyta</taxon>
        <taxon>Embryophyta</taxon>
        <taxon>Tracheophyta</taxon>
        <taxon>Spermatophyta</taxon>
        <taxon>Magnoliopsida</taxon>
        <taxon>eudicotyledons</taxon>
        <taxon>Gunneridae</taxon>
        <taxon>Pentapetalae</taxon>
        <taxon>rosids</taxon>
        <taxon>malvids</taxon>
        <taxon>Sapindales</taxon>
        <taxon>Anacardiaceae</taxon>
        <taxon>Pistacia</taxon>
    </lineage>
</organism>
<evidence type="ECO:0000313" key="1">
    <source>
        <dbReference type="EMBL" id="KAJ0102028.1"/>
    </source>
</evidence>
<gene>
    <name evidence="1" type="ORF">Patl1_04002</name>
</gene>
<accession>A0ACC1BST0</accession>
<reference evidence="2" key="1">
    <citation type="journal article" date="2023" name="G3 (Bethesda)">
        <title>Genome assembly and association tests identify interacting loci associated with vigor, precocity, and sex in interspecific pistachio rootstocks.</title>
        <authorList>
            <person name="Palmer W."/>
            <person name="Jacygrad E."/>
            <person name="Sagayaradj S."/>
            <person name="Cavanaugh K."/>
            <person name="Han R."/>
            <person name="Bertier L."/>
            <person name="Beede B."/>
            <person name="Kafkas S."/>
            <person name="Golino D."/>
            <person name="Preece J."/>
            <person name="Michelmore R."/>
        </authorList>
    </citation>
    <scope>NUCLEOTIDE SEQUENCE [LARGE SCALE GENOMIC DNA]</scope>
</reference>
<sequence>MEEENVYSLSQSNFTKLSHEKEFGQERLIVESNNFSSLYQSGGVDSVVAALESDLGRGISGHDEDLRRRYEIKFGCRDCQHLDPKGVKDTAGEIMTKATNIIKRQGGRLNLFVEMIALLIFAVRDGLPLGLLISFAYASKKFKRYRGIVQHLPACGTLGFVTTICTDITGDLFLEDAKMADFWIGTEYHWGINIELCQY</sequence>
<protein>
    <submittedName>
        <fullName evidence="1">Uncharacterized protein</fullName>
    </submittedName>
</protein>
<evidence type="ECO:0000313" key="2">
    <source>
        <dbReference type="Proteomes" id="UP001164250"/>
    </source>
</evidence>
<comment type="caution">
    <text evidence="1">The sequence shown here is derived from an EMBL/GenBank/DDBJ whole genome shotgun (WGS) entry which is preliminary data.</text>
</comment>
<dbReference type="Proteomes" id="UP001164250">
    <property type="component" value="Chromosome 3"/>
</dbReference>
<keyword evidence="2" id="KW-1185">Reference proteome</keyword>